<dbReference type="InterPro" id="IPR058637">
    <property type="entry name" value="YknX-like_C"/>
</dbReference>
<dbReference type="Gene3D" id="2.40.30.170">
    <property type="match status" value="2"/>
</dbReference>
<dbReference type="InterPro" id="IPR006143">
    <property type="entry name" value="RND_pump_MFP"/>
</dbReference>
<evidence type="ECO:0000259" key="7">
    <source>
        <dbReference type="Pfam" id="PF25989"/>
    </source>
</evidence>
<evidence type="ECO:0000256" key="1">
    <source>
        <dbReference type="ARBA" id="ARBA00004196"/>
    </source>
</evidence>
<feature type="domain" description="YknX-like C-terminal permuted SH3-like" evidence="7">
    <location>
        <begin position="459"/>
        <end position="517"/>
    </location>
</feature>
<dbReference type="GO" id="GO:0016020">
    <property type="term" value="C:membrane"/>
    <property type="evidence" value="ECO:0007669"/>
    <property type="project" value="InterPro"/>
</dbReference>
<accession>A0A559K661</accession>
<protein>
    <submittedName>
        <fullName evidence="9">Efflux RND transporter periplasmic adaptor subunit</fullName>
    </submittedName>
</protein>
<evidence type="ECO:0000256" key="4">
    <source>
        <dbReference type="ARBA" id="ARBA00023054"/>
    </source>
</evidence>
<feature type="region of interest" description="Disordered" evidence="6">
    <location>
        <begin position="537"/>
        <end position="568"/>
    </location>
</feature>
<dbReference type="GO" id="GO:0022857">
    <property type="term" value="F:transmembrane transporter activity"/>
    <property type="evidence" value="ECO:0007669"/>
    <property type="project" value="InterPro"/>
</dbReference>
<dbReference type="Gene3D" id="2.40.420.20">
    <property type="match status" value="1"/>
</dbReference>
<comment type="subcellular location">
    <subcellularLocation>
        <location evidence="1">Cell envelope</location>
    </subcellularLocation>
</comment>
<dbReference type="InterPro" id="IPR050465">
    <property type="entry name" value="UPF0194_transport"/>
</dbReference>
<dbReference type="EMBL" id="VNJI01000034">
    <property type="protein sequence ID" value="TVY07600.1"/>
    <property type="molecule type" value="Genomic_DNA"/>
</dbReference>
<evidence type="ECO:0000259" key="8">
    <source>
        <dbReference type="Pfam" id="PF25990"/>
    </source>
</evidence>
<evidence type="ECO:0000256" key="6">
    <source>
        <dbReference type="SAM" id="MobiDB-lite"/>
    </source>
</evidence>
<evidence type="ECO:0000256" key="2">
    <source>
        <dbReference type="ARBA" id="ARBA00009477"/>
    </source>
</evidence>
<dbReference type="Pfam" id="PF25989">
    <property type="entry name" value="YknX_C"/>
    <property type="match status" value="1"/>
</dbReference>
<feature type="compositionally biased region" description="Gly residues" evidence="6">
    <location>
        <begin position="539"/>
        <end position="568"/>
    </location>
</feature>
<name>A0A559K661_9BACL</name>
<gene>
    <name evidence="9" type="ORF">FPZ49_22915</name>
</gene>
<reference evidence="9 10" key="1">
    <citation type="submission" date="2019-07" db="EMBL/GenBank/DDBJ databases">
        <authorList>
            <person name="Kim J."/>
        </authorList>
    </citation>
    <scope>NUCLEOTIDE SEQUENCE [LARGE SCALE GENOMIC DNA]</scope>
    <source>
        <strain evidence="9 10">JC52</strain>
    </source>
</reference>
<proteinExistence type="inferred from homology"/>
<comment type="caution">
    <text evidence="9">The sequence shown here is derived from an EMBL/GenBank/DDBJ whole genome shotgun (WGS) entry which is preliminary data.</text>
</comment>
<keyword evidence="4 5" id="KW-0175">Coiled coil</keyword>
<dbReference type="PANTHER" id="PTHR32347">
    <property type="entry name" value="EFFLUX SYSTEM COMPONENT YKNX-RELATED"/>
    <property type="match status" value="1"/>
</dbReference>
<dbReference type="Proteomes" id="UP000317036">
    <property type="component" value="Unassembled WGS sequence"/>
</dbReference>
<dbReference type="OrthoDB" id="2461559at2"/>
<evidence type="ECO:0000313" key="9">
    <source>
        <dbReference type="EMBL" id="TVY07600.1"/>
    </source>
</evidence>
<dbReference type="SUPFAM" id="SSF111369">
    <property type="entry name" value="HlyD-like secretion proteins"/>
    <property type="match status" value="2"/>
</dbReference>
<dbReference type="Gene3D" id="2.40.50.100">
    <property type="match status" value="1"/>
</dbReference>
<feature type="domain" description="YknX-like beta-barrel" evidence="8">
    <location>
        <begin position="382"/>
        <end position="451"/>
    </location>
</feature>
<dbReference type="FunFam" id="2.40.420.20:FF:000006">
    <property type="entry name" value="RND family efflux transporter MFP subunit"/>
    <property type="match status" value="1"/>
</dbReference>
<dbReference type="NCBIfam" id="TIGR01730">
    <property type="entry name" value="RND_mfp"/>
    <property type="match status" value="1"/>
</dbReference>
<feature type="coiled-coil region" evidence="5">
    <location>
        <begin position="307"/>
        <end position="334"/>
    </location>
</feature>
<dbReference type="Pfam" id="PF25990">
    <property type="entry name" value="Beta-barrel_YknX"/>
    <property type="match status" value="1"/>
</dbReference>
<keyword evidence="3" id="KW-0813">Transport</keyword>
<dbReference type="GO" id="GO:0030313">
    <property type="term" value="C:cell envelope"/>
    <property type="evidence" value="ECO:0007669"/>
    <property type="project" value="UniProtKB-SubCell"/>
</dbReference>
<evidence type="ECO:0000256" key="3">
    <source>
        <dbReference type="ARBA" id="ARBA00022448"/>
    </source>
</evidence>
<keyword evidence="10" id="KW-1185">Reference proteome</keyword>
<sequence length="568" mass="59597">MSGGTSLVNKKKTIIIVLAAILAAGGGSAAYIYQGKTAAKKTTASAQQTVKVTRGNLRSTITGTSQLEAQDVQMIVPPKEGVIKTLNLTRNQPVKKGDLLLELTDSTITEKMDSTQQQLSTYQSDMQDLLSQQGALKTLAPVSGKLILATNLSEGTSVSKTTKIATIANPDTLTVTLPFVQEEVSQLHKGDTIELTIDGFMLTKTGTVDSISTGANADAKGNRLASVTVRVDNDGTMDADLNVQGAVMVNGLKVQSTAKAKTQYQTTTPVFANVNGTISKLEYKDSRSVKAGELLATIVSDSLSKDITSKQQQIDQANKSIADLTDQLNNLKVYAPFDGVFSTDFADPKKNVLTSYPVGTTIESGTKLGAVASLDTLQLPISVDELDLPKIKTGQKAVVRVDAISGKTFDAEVTQVSTVGTTTNGVSTYTVVLSMKSSPELKYGMTASADIIIQDKQKVLTLPIQAVQNRGGKHFVSVQGADGKLEQKEVKVGVNSSTMIEITEGLNEGDQVVVQGTTTRQNNLSQQQIDQLRQQFQQGAGGAGGGGFPGGGGFQGGGGGGATRGGNR</sequence>
<comment type="similarity">
    <text evidence="2">Belongs to the membrane fusion protein (MFP) (TC 8.A.1) family.</text>
</comment>
<organism evidence="9 10">
    <name type="scientific">Paenibacillus cremeus</name>
    <dbReference type="NCBI Taxonomy" id="2163881"/>
    <lineage>
        <taxon>Bacteria</taxon>
        <taxon>Bacillati</taxon>
        <taxon>Bacillota</taxon>
        <taxon>Bacilli</taxon>
        <taxon>Bacillales</taxon>
        <taxon>Paenibacillaceae</taxon>
        <taxon>Paenibacillus</taxon>
    </lineage>
</organism>
<dbReference type="InterPro" id="IPR058636">
    <property type="entry name" value="Beta-barrel_YknX"/>
</dbReference>
<evidence type="ECO:0000313" key="10">
    <source>
        <dbReference type="Proteomes" id="UP000317036"/>
    </source>
</evidence>
<dbReference type="AlphaFoldDB" id="A0A559K661"/>
<evidence type="ECO:0000256" key="5">
    <source>
        <dbReference type="SAM" id="Coils"/>
    </source>
</evidence>